<proteinExistence type="predicted"/>
<dbReference type="InterPro" id="IPR024463">
    <property type="entry name" value="Transposase_TnpC_homeodom"/>
</dbReference>
<dbReference type="InterPro" id="IPR052344">
    <property type="entry name" value="Transposase-related"/>
</dbReference>
<feature type="domain" description="Transposase TnpC homeodomain" evidence="4">
    <location>
        <begin position="57"/>
        <end position="145"/>
    </location>
</feature>
<name>A0A060UR53_9PROT</name>
<dbReference type="EMBL" id="LT841305">
    <property type="protein sequence ID" value="SMH67360.1"/>
    <property type="molecule type" value="Genomic_DNA"/>
</dbReference>
<dbReference type="InterPro" id="IPR004291">
    <property type="entry name" value="Transposase_IS66_central"/>
</dbReference>
<dbReference type="Pfam" id="PF13005">
    <property type="entry name" value="zf-IS66"/>
    <property type="match status" value="1"/>
</dbReference>
<dbReference type="NCBIfam" id="NF033517">
    <property type="entry name" value="transpos_IS66"/>
    <property type="match status" value="1"/>
</dbReference>
<dbReference type="PANTHER" id="PTHR33678:SF1">
    <property type="entry name" value="BLL1576 PROTEIN"/>
    <property type="match status" value="1"/>
</dbReference>
<dbReference type="EMBL" id="LT841305">
    <property type="protein sequence ID" value="SMH67258.1"/>
    <property type="molecule type" value="Genomic_DNA"/>
</dbReference>
<keyword evidence="10" id="KW-1185">Reference proteome</keyword>
<evidence type="ECO:0000313" key="6">
    <source>
        <dbReference type="EMBL" id="CDQ10905.1"/>
    </source>
</evidence>
<evidence type="ECO:0000259" key="4">
    <source>
        <dbReference type="Pfam" id="PF13007"/>
    </source>
</evidence>
<dbReference type="AlphaFoldDB" id="A0A060UR53"/>
<evidence type="ECO:0000259" key="2">
    <source>
        <dbReference type="Pfam" id="PF03050"/>
    </source>
</evidence>
<evidence type="ECO:0000313" key="10">
    <source>
        <dbReference type="Proteomes" id="UP000193925"/>
    </source>
</evidence>
<sequence>MNPRTSTPIPTEPEALRDLVLSLLQTQQEKEAEWAERARYIAQQELAIALRDETIARLESTIAKLQRWRFGRRSEKLSPDQISLWEEALDTEIAAMESILESVLEDSAAVTASRPGTEAPVAPARPPRRHPGRMQLPDTLPRVEVHHDPLTCTCGQCGGLLETVGEEISEKLDYIPGHFQVIRHIRPKLVCRPCGTIESPALPAQVIDKGLPTARMIAHVMTAKHVDHLPLYRQETQYLRASVPISRATLCSWLGQGEYWISMLAEACKMALLEGAILHADETPLPVLNPGSGKTDKAYLWVYRSQTDAPHPIVVFDYAPDRKGIHAQNFLGDWKGILQTDDYGGYDALYRKKQIIEAGCWAHVRRHFYDVEQRGPSPVAQKALAWIAKLYGIEADIKESPPDQKAEARQQRAGPLLESFRAWLSETQMQVAPKSGIAKAIAYALNRWKALTLYLEEGRLSIDNNPVERALRGVAIGRKNFLFVGNDAGGERAASFYSIIETCKLNGVEPFAYLCDVLEKLPTWPNKRLHELLPWNWKKTALA</sequence>
<organism evidence="6">
    <name type="scientific">Acidithiobacillus ferrivorans</name>
    <dbReference type="NCBI Taxonomy" id="160808"/>
    <lineage>
        <taxon>Bacteria</taxon>
        <taxon>Pseudomonadati</taxon>
        <taxon>Pseudomonadota</taxon>
        <taxon>Acidithiobacillia</taxon>
        <taxon>Acidithiobacillales</taxon>
        <taxon>Acidithiobacillaceae</taxon>
        <taxon>Acidithiobacillus</taxon>
    </lineage>
</organism>
<dbReference type="EMBL" id="CCCS020000038">
    <property type="protein sequence ID" value="CDQ10905.1"/>
    <property type="molecule type" value="Genomic_DNA"/>
</dbReference>
<evidence type="ECO:0000256" key="1">
    <source>
        <dbReference type="SAM" id="MobiDB-lite"/>
    </source>
</evidence>
<dbReference type="RefSeq" id="WP_035193705.1">
    <property type="nucleotide sequence ID" value="NZ_CCCS020000038.1"/>
</dbReference>
<accession>A0A060UR53</accession>
<evidence type="ECO:0000313" key="9">
    <source>
        <dbReference type="EMBL" id="SMH67369.1"/>
    </source>
</evidence>
<feature type="domain" description="Transposase IS66 C-terminal" evidence="5">
    <location>
        <begin position="498"/>
        <end position="535"/>
    </location>
</feature>
<reference evidence="7 10" key="3">
    <citation type="submission" date="2017-03" db="EMBL/GenBank/DDBJ databases">
        <authorList>
            <person name="Regsiter A."/>
            <person name="William W."/>
        </authorList>
    </citation>
    <scope>NUCLEOTIDE SEQUENCE [LARGE SCALE GENOMIC DNA]</scope>
    <source>
        <strain evidence="7">PRJEB5721</strain>
    </source>
</reference>
<evidence type="ECO:0000313" key="7">
    <source>
        <dbReference type="EMBL" id="SMH67258.1"/>
    </source>
</evidence>
<feature type="domain" description="Transposase IS66 zinc-finger binding" evidence="3">
    <location>
        <begin position="152"/>
        <end position="195"/>
    </location>
</feature>
<feature type="domain" description="Transposase IS66 central" evidence="2">
    <location>
        <begin position="209"/>
        <end position="491"/>
    </location>
</feature>
<dbReference type="Pfam" id="PF13817">
    <property type="entry name" value="DDE_Tnp_IS66_C"/>
    <property type="match status" value="1"/>
</dbReference>
<dbReference type="Pfam" id="PF03050">
    <property type="entry name" value="DDE_Tnp_IS66"/>
    <property type="match status" value="1"/>
</dbReference>
<evidence type="ECO:0000259" key="5">
    <source>
        <dbReference type="Pfam" id="PF13817"/>
    </source>
</evidence>
<dbReference type="PANTHER" id="PTHR33678">
    <property type="entry name" value="BLL1576 PROTEIN"/>
    <property type="match status" value="1"/>
</dbReference>
<dbReference type="InterPro" id="IPR039552">
    <property type="entry name" value="IS66_C"/>
</dbReference>
<dbReference type="EMBL" id="LT841305">
    <property type="protein sequence ID" value="SMH67369.1"/>
    <property type="molecule type" value="Genomic_DNA"/>
</dbReference>
<evidence type="ECO:0000313" key="8">
    <source>
        <dbReference type="EMBL" id="SMH67360.1"/>
    </source>
</evidence>
<dbReference type="InterPro" id="IPR024474">
    <property type="entry name" value="Znf_dom_IS66"/>
</dbReference>
<dbReference type="Proteomes" id="UP000193925">
    <property type="component" value="Chromosome AFERRI"/>
</dbReference>
<feature type="region of interest" description="Disordered" evidence="1">
    <location>
        <begin position="110"/>
        <end position="131"/>
    </location>
</feature>
<dbReference type="Pfam" id="PF13007">
    <property type="entry name" value="LZ_Tnp_IS66"/>
    <property type="match status" value="1"/>
</dbReference>
<reference evidence="6" key="2">
    <citation type="submission" date="2014-07" db="EMBL/GenBank/DDBJ databases">
        <title>Initial genome analysis of the psychrotolerant acidophile Acidithiobacillus ferrivorans CF27: insights into iron and sulfur oxidation pathways and into biofilm formation.</title>
        <authorList>
            <person name="Talla E."/>
            <person name="Hedrich S."/>
            <person name="Mangenot S."/>
            <person name="Ji B."/>
            <person name="Johnson D.B."/>
            <person name="Barbe V."/>
            <person name="Bonnefoy V."/>
        </authorList>
    </citation>
    <scope>NUCLEOTIDE SEQUENCE [LARGE SCALE GENOMIC DNA]</scope>
    <source>
        <strain evidence="6">CF27</strain>
    </source>
</reference>
<protein>
    <submittedName>
        <fullName evidence="6">Transposase</fullName>
    </submittedName>
</protein>
<gene>
    <name evidence="6" type="ORF">AFERRI_430007</name>
    <name evidence="7" type="ORF">AFERRI_50459</name>
    <name evidence="8" type="ORF">AFERRI_50561</name>
    <name evidence="9" type="ORF">AFERRI_50570</name>
</gene>
<reference evidence="6" key="1">
    <citation type="submission" date="2014-03" db="EMBL/GenBank/DDBJ databases">
        <authorList>
            <person name="Genoscope - CEA"/>
        </authorList>
    </citation>
    <scope>NUCLEOTIDE SEQUENCE [LARGE SCALE GENOMIC DNA]</scope>
    <source>
        <strain evidence="6">CF27</strain>
    </source>
</reference>
<evidence type="ECO:0000259" key="3">
    <source>
        <dbReference type="Pfam" id="PF13005"/>
    </source>
</evidence>